<dbReference type="Gene3D" id="3.60.10.10">
    <property type="entry name" value="Endonuclease/exonuclease/phosphatase"/>
    <property type="match status" value="1"/>
</dbReference>
<dbReference type="Proteomes" id="UP001183648">
    <property type="component" value="Unassembled WGS sequence"/>
</dbReference>
<feature type="domain" description="Endonuclease/exonuclease/phosphatase" evidence="2">
    <location>
        <begin position="93"/>
        <end position="360"/>
    </location>
</feature>
<keyword evidence="1" id="KW-0732">Signal</keyword>
<reference evidence="3 4" key="1">
    <citation type="submission" date="2023-07" db="EMBL/GenBank/DDBJ databases">
        <title>Sequencing the genomes of 1000 actinobacteria strains.</title>
        <authorList>
            <person name="Klenk H.-P."/>
        </authorList>
    </citation>
    <scope>NUCLEOTIDE SEQUENCE [LARGE SCALE GENOMIC DNA]</scope>
    <source>
        <strain evidence="3 4">DSM 19426</strain>
    </source>
</reference>
<evidence type="ECO:0000259" key="2">
    <source>
        <dbReference type="Pfam" id="PF03372"/>
    </source>
</evidence>
<evidence type="ECO:0000313" key="3">
    <source>
        <dbReference type="EMBL" id="MDR7363491.1"/>
    </source>
</evidence>
<proteinExistence type="predicted"/>
<dbReference type="RefSeq" id="WP_310303955.1">
    <property type="nucleotide sequence ID" value="NZ_BAAAPS010000003.1"/>
</dbReference>
<gene>
    <name evidence="3" type="ORF">J2S63_003044</name>
</gene>
<organism evidence="3 4">
    <name type="scientific">Nocardioides marmoribigeumensis</name>
    <dbReference type="NCBI Taxonomy" id="433649"/>
    <lineage>
        <taxon>Bacteria</taxon>
        <taxon>Bacillati</taxon>
        <taxon>Actinomycetota</taxon>
        <taxon>Actinomycetes</taxon>
        <taxon>Propionibacteriales</taxon>
        <taxon>Nocardioidaceae</taxon>
        <taxon>Nocardioides</taxon>
    </lineage>
</organism>
<dbReference type="EMBL" id="JAVDYG010000001">
    <property type="protein sequence ID" value="MDR7363491.1"/>
    <property type="molecule type" value="Genomic_DNA"/>
</dbReference>
<sequence>MRIPRLRRAPRVLAGLLALPLLLPLATAPADAASPPVPAVAADPGRTATVMTRNLYLGAELTDIIDALSSGSQSAVVIAATSTWQTVQDSHPAERMAAVADEIVAADPAAVGLQEVSTWTTLPLDPRTLQPAGAPTVRYDFLQLLLDALAARGVSYHAVDGATSTNFTSAFIPVLVGGAPSQAVKLVDRDVILVRDGITATNAHHGNFQTVLQPPAAPLKVDRGWGSADLSTRQATFRLVNAHTEAWGPEQIRVGEVLELFAAQDQIAAQTGALPTVYVGDYNSAAPSGGGYQALRTRLSDLGGTRPTCCQEGTLTDPVPAFDTRIDLVLGTAGVRGISSTRTGTQPVDLPGDTWWASDHAGVVSRLVFPASGR</sequence>
<evidence type="ECO:0000313" key="4">
    <source>
        <dbReference type="Proteomes" id="UP001183648"/>
    </source>
</evidence>
<feature type="signal peptide" evidence="1">
    <location>
        <begin position="1"/>
        <end position="32"/>
    </location>
</feature>
<dbReference type="Pfam" id="PF03372">
    <property type="entry name" value="Exo_endo_phos"/>
    <property type="match status" value="1"/>
</dbReference>
<keyword evidence="4" id="KW-1185">Reference proteome</keyword>
<dbReference type="SUPFAM" id="SSF56219">
    <property type="entry name" value="DNase I-like"/>
    <property type="match status" value="1"/>
</dbReference>
<accession>A0ABU2BYL5</accession>
<dbReference type="InterPro" id="IPR005135">
    <property type="entry name" value="Endo/exonuclease/phosphatase"/>
</dbReference>
<feature type="chain" id="PRO_5045528547" description="Endonuclease/exonuclease/phosphatase domain-containing protein" evidence="1">
    <location>
        <begin position="33"/>
        <end position="374"/>
    </location>
</feature>
<name>A0ABU2BYL5_9ACTN</name>
<protein>
    <recommendedName>
        <fullName evidence="2">Endonuclease/exonuclease/phosphatase domain-containing protein</fullName>
    </recommendedName>
</protein>
<dbReference type="InterPro" id="IPR036691">
    <property type="entry name" value="Endo/exonu/phosph_ase_sf"/>
</dbReference>
<evidence type="ECO:0000256" key="1">
    <source>
        <dbReference type="SAM" id="SignalP"/>
    </source>
</evidence>
<comment type="caution">
    <text evidence="3">The sequence shown here is derived from an EMBL/GenBank/DDBJ whole genome shotgun (WGS) entry which is preliminary data.</text>
</comment>